<dbReference type="EC" id="2.1.1.193" evidence="3 12"/>
<keyword evidence="5 12" id="KW-0963">Cytoplasm</keyword>
<feature type="domain" description="Ribosomal RNA small subunit methyltransferase E PUA-like" evidence="14">
    <location>
        <begin position="43"/>
        <end position="80"/>
    </location>
</feature>
<proteinExistence type="inferred from homology"/>
<dbReference type="PIRSF" id="PIRSF015601">
    <property type="entry name" value="MTase_slr0722"/>
    <property type="match status" value="1"/>
</dbReference>
<name>A0A537L4Z5_9BACT</name>
<dbReference type="InterPro" id="IPR046887">
    <property type="entry name" value="RsmE_PUA-like"/>
</dbReference>
<sequence length="268" mass="28318">MPRTARDRGPGTGDQAPPGGAIAIRRFFVPLGSIVGAQVSFPPDQARHVATVLRLRPGDRVVVFDGTGTEYLAELETVTPTRTAARIIETHRGVSPALHLALLQGVPKAAKMDDIVRMGTELGVSEFIPFISARTVAVGRGRVGRWLRIAVEAAKQCRRRDVPAVHTPAPLPAALDRVAGYDLVLLLWEGEESRTIAQALVANGRAKRVAIVIGPEGGFAPEEVAQATARGAVPVTMGPLILRTETGGVAALAMVSYELILRPAAGSQ</sequence>
<keyword evidence="6 12" id="KW-0698">rRNA processing</keyword>
<dbReference type="InterPro" id="IPR029028">
    <property type="entry name" value="Alpha/beta_knot_MTases"/>
</dbReference>
<dbReference type="PANTHER" id="PTHR30027:SF3">
    <property type="entry name" value="16S RRNA (URACIL(1498)-N(3))-METHYLTRANSFERASE"/>
    <property type="match status" value="1"/>
</dbReference>
<dbReference type="PANTHER" id="PTHR30027">
    <property type="entry name" value="RIBOSOMAL RNA SMALL SUBUNIT METHYLTRANSFERASE E"/>
    <property type="match status" value="1"/>
</dbReference>
<evidence type="ECO:0000313" key="16">
    <source>
        <dbReference type="Proteomes" id="UP000319353"/>
    </source>
</evidence>
<evidence type="ECO:0000256" key="4">
    <source>
        <dbReference type="ARBA" id="ARBA00013673"/>
    </source>
</evidence>
<evidence type="ECO:0000256" key="9">
    <source>
        <dbReference type="ARBA" id="ARBA00022691"/>
    </source>
</evidence>
<dbReference type="AlphaFoldDB" id="A0A537L4Z5"/>
<evidence type="ECO:0000256" key="5">
    <source>
        <dbReference type="ARBA" id="ARBA00022490"/>
    </source>
</evidence>
<dbReference type="InterPro" id="IPR006700">
    <property type="entry name" value="RsmE"/>
</dbReference>
<reference evidence="15 16" key="1">
    <citation type="journal article" date="2019" name="Nat. Microbiol.">
        <title>Mediterranean grassland soil C-N compound turnover is dependent on rainfall and depth, and is mediated by genomically divergent microorganisms.</title>
        <authorList>
            <person name="Diamond S."/>
            <person name="Andeer P.F."/>
            <person name="Li Z."/>
            <person name="Crits-Christoph A."/>
            <person name="Burstein D."/>
            <person name="Anantharaman K."/>
            <person name="Lane K.R."/>
            <person name="Thomas B.C."/>
            <person name="Pan C."/>
            <person name="Northen T.R."/>
            <person name="Banfield J.F."/>
        </authorList>
    </citation>
    <scope>NUCLEOTIDE SEQUENCE [LARGE SCALE GENOMIC DNA]</scope>
    <source>
        <strain evidence="15">NP_4</strain>
    </source>
</reference>
<comment type="similarity">
    <text evidence="2 12">Belongs to the RNA methyltransferase RsmE family.</text>
</comment>
<gene>
    <name evidence="15" type="ORF">E6H01_05925</name>
</gene>
<comment type="function">
    <text evidence="10 12">Specifically methylates the N3 position of the uracil ring of uridine 1498 (m3U1498) in 16S rRNA. Acts on the fully assembled 30S ribosomal subunit.</text>
</comment>
<comment type="catalytic activity">
    <reaction evidence="11 12">
        <text>uridine(1498) in 16S rRNA + S-adenosyl-L-methionine = N(3)-methyluridine(1498) in 16S rRNA + S-adenosyl-L-homocysteine + H(+)</text>
        <dbReference type="Rhea" id="RHEA:42920"/>
        <dbReference type="Rhea" id="RHEA-COMP:10283"/>
        <dbReference type="Rhea" id="RHEA-COMP:10284"/>
        <dbReference type="ChEBI" id="CHEBI:15378"/>
        <dbReference type="ChEBI" id="CHEBI:57856"/>
        <dbReference type="ChEBI" id="CHEBI:59789"/>
        <dbReference type="ChEBI" id="CHEBI:65315"/>
        <dbReference type="ChEBI" id="CHEBI:74502"/>
        <dbReference type="EC" id="2.1.1.193"/>
    </reaction>
</comment>
<evidence type="ECO:0000259" key="13">
    <source>
        <dbReference type="Pfam" id="PF04452"/>
    </source>
</evidence>
<evidence type="ECO:0000256" key="2">
    <source>
        <dbReference type="ARBA" id="ARBA00005528"/>
    </source>
</evidence>
<dbReference type="CDD" id="cd18084">
    <property type="entry name" value="RsmE-like"/>
    <property type="match status" value="1"/>
</dbReference>
<evidence type="ECO:0000313" key="15">
    <source>
        <dbReference type="EMBL" id="TMJ03068.1"/>
    </source>
</evidence>
<evidence type="ECO:0000256" key="6">
    <source>
        <dbReference type="ARBA" id="ARBA00022552"/>
    </source>
</evidence>
<comment type="subcellular location">
    <subcellularLocation>
        <location evidence="1 12">Cytoplasm</location>
    </subcellularLocation>
</comment>
<dbReference type="InterPro" id="IPR029026">
    <property type="entry name" value="tRNA_m1G_MTases_N"/>
</dbReference>
<evidence type="ECO:0000256" key="10">
    <source>
        <dbReference type="ARBA" id="ARBA00025699"/>
    </source>
</evidence>
<evidence type="ECO:0000256" key="7">
    <source>
        <dbReference type="ARBA" id="ARBA00022603"/>
    </source>
</evidence>
<organism evidence="15 16">
    <name type="scientific">Candidatus Segetimicrobium genomatis</name>
    <dbReference type="NCBI Taxonomy" id="2569760"/>
    <lineage>
        <taxon>Bacteria</taxon>
        <taxon>Bacillati</taxon>
        <taxon>Candidatus Sysuimicrobiota</taxon>
        <taxon>Candidatus Sysuimicrobiia</taxon>
        <taxon>Candidatus Sysuimicrobiales</taxon>
        <taxon>Candidatus Segetimicrobiaceae</taxon>
        <taxon>Candidatus Segetimicrobium</taxon>
    </lineage>
</organism>
<dbReference type="Proteomes" id="UP000319353">
    <property type="component" value="Unassembled WGS sequence"/>
</dbReference>
<keyword evidence="9 12" id="KW-0949">S-adenosyl-L-methionine</keyword>
<evidence type="ECO:0000259" key="14">
    <source>
        <dbReference type="Pfam" id="PF20260"/>
    </source>
</evidence>
<protein>
    <recommendedName>
        <fullName evidence="4 12">Ribosomal RNA small subunit methyltransferase E</fullName>
        <ecNumber evidence="3 12">2.1.1.193</ecNumber>
    </recommendedName>
</protein>
<dbReference type="Gene3D" id="3.40.1280.10">
    <property type="match status" value="1"/>
</dbReference>
<dbReference type="InterPro" id="IPR046886">
    <property type="entry name" value="RsmE_MTase_dom"/>
</dbReference>
<evidence type="ECO:0000256" key="3">
    <source>
        <dbReference type="ARBA" id="ARBA00012328"/>
    </source>
</evidence>
<dbReference type="GO" id="GO:0070042">
    <property type="term" value="F:rRNA (uridine-N3-)-methyltransferase activity"/>
    <property type="evidence" value="ECO:0007669"/>
    <property type="project" value="TreeGrafter"/>
</dbReference>
<dbReference type="Pfam" id="PF04452">
    <property type="entry name" value="Methyltrans_RNA"/>
    <property type="match status" value="1"/>
</dbReference>
<dbReference type="SUPFAM" id="SSF88697">
    <property type="entry name" value="PUA domain-like"/>
    <property type="match status" value="1"/>
</dbReference>
<keyword evidence="8 12" id="KW-0808">Transferase</keyword>
<evidence type="ECO:0000256" key="8">
    <source>
        <dbReference type="ARBA" id="ARBA00022679"/>
    </source>
</evidence>
<comment type="caution">
    <text evidence="15">The sequence shown here is derived from an EMBL/GenBank/DDBJ whole genome shotgun (WGS) entry which is preliminary data.</text>
</comment>
<dbReference type="EMBL" id="VBAL01000065">
    <property type="protein sequence ID" value="TMJ03068.1"/>
    <property type="molecule type" value="Genomic_DNA"/>
</dbReference>
<evidence type="ECO:0000256" key="11">
    <source>
        <dbReference type="ARBA" id="ARBA00047944"/>
    </source>
</evidence>
<feature type="domain" description="Ribosomal RNA small subunit methyltransferase E methyltransferase" evidence="13">
    <location>
        <begin position="98"/>
        <end position="255"/>
    </location>
</feature>
<dbReference type="InterPro" id="IPR015947">
    <property type="entry name" value="PUA-like_sf"/>
</dbReference>
<evidence type="ECO:0000256" key="1">
    <source>
        <dbReference type="ARBA" id="ARBA00004496"/>
    </source>
</evidence>
<dbReference type="NCBIfam" id="TIGR00046">
    <property type="entry name" value="RsmE family RNA methyltransferase"/>
    <property type="match status" value="1"/>
</dbReference>
<keyword evidence="7 12" id="KW-0489">Methyltransferase</keyword>
<evidence type="ECO:0000256" key="12">
    <source>
        <dbReference type="PIRNR" id="PIRNR015601"/>
    </source>
</evidence>
<accession>A0A537L4Z5</accession>
<dbReference type="GO" id="GO:0070475">
    <property type="term" value="P:rRNA base methylation"/>
    <property type="evidence" value="ECO:0007669"/>
    <property type="project" value="TreeGrafter"/>
</dbReference>
<dbReference type="SUPFAM" id="SSF75217">
    <property type="entry name" value="alpha/beta knot"/>
    <property type="match status" value="1"/>
</dbReference>
<dbReference type="Pfam" id="PF20260">
    <property type="entry name" value="PUA_4"/>
    <property type="match status" value="1"/>
</dbReference>
<dbReference type="GO" id="GO:0005737">
    <property type="term" value="C:cytoplasm"/>
    <property type="evidence" value="ECO:0007669"/>
    <property type="project" value="UniProtKB-SubCell"/>
</dbReference>